<organism evidence="4 5">
    <name type="scientific">Trichoderma simmonsii</name>
    <dbReference type="NCBI Taxonomy" id="1491479"/>
    <lineage>
        <taxon>Eukaryota</taxon>
        <taxon>Fungi</taxon>
        <taxon>Dikarya</taxon>
        <taxon>Ascomycota</taxon>
        <taxon>Pezizomycotina</taxon>
        <taxon>Sordariomycetes</taxon>
        <taxon>Hypocreomycetidae</taxon>
        <taxon>Hypocreales</taxon>
        <taxon>Hypocreaceae</taxon>
        <taxon>Trichoderma</taxon>
    </lineage>
</organism>
<dbReference type="PROSITE" id="PS50837">
    <property type="entry name" value="NACHT"/>
    <property type="match status" value="1"/>
</dbReference>
<dbReference type="InterPro" id="IPR002110">
    <property type="entry name" value="Ankyrin_rpt"/>
</dbReference>
<evidence type="ECO:0000256" key="2">
    <source>
        <dbReference type="PROSITE-ProRule" id="PRU00023"/>
    </source>
</evidence>
<dbReference type="SUPFAM" id="SSF48403">
    <property type="entry name" value="Ankyrin repeat"/>
    <property type="match status" value="2"/>
</dbReference>
<dbReference type="InterPro" id="IPR027417">
    <property type="entry name" value="P-loop_NTPase"/>
</dbReference>
<dbReference type="Pfam" id="PF12796">
    <property type="entry name" value="Ank_2"/>
    <property type="match status" value="3"/>
</dbReference>
<evidence type="ECO:0000256" key="1">
    <source>
        <dbReference type="ARBA" id="ARBA00022737"/>
    </source>
</evidence>
<keyword evidence="2" id="KW-0040">ANK repeat</keyword>
<feature type="domain" description="NACHT" evidence="3">
    <location>
        <begin position="64"/>
        <end position="205"/>
    </location>
</feature>
<dbReference type="Proteomes" id="UP000826661">
    <property type="component" value="Chromosome II"/>
</dbReference>
<dbReference type="AlphaFoldDB" id="A0A8G0L6T2"/>
<dbReference type="PROSITE" id="PS50088">
    <property type="entry name" value="ANK_REPEAT"/>
    <property type="match status" value="3"/>
</dbReference>
<dbReference type="InterPro" id="IPR036770">
    <property type="entry name" value="Ankyrin_rpt-contain_sf"/>
</dbReference>
<dbReference type="SUPFAM" id="SSF52540">
    <property type="entry name" value="P-loop containing nucleoside triphosphate hydrolases"/>
    <property type="match status" value="1"/>
</dbReference>
<dbReference type="Pfam" id="PF22939">
    <property type="entry name" value="WHD_GPIID"/>
    <property type="match status" value="1"/>
</dbReference>
<dbReference type="InterPro" id="IPR056884">
    <property type="entry name" value="NPHP3-like_N"/>
</dbReference>
<name>A0A8G0L6T2_9HYPO</name>
<dbReference type="PROSITE" id="PS50297">
    <property type="entry name" value="ANK_REP_REGION"/>
    <property type="match status" value="3"/>
</dbReference>
<dbReference type="EMBL" id="CP075865">
    <property type="protein sequence ID" value="QYS96802.1"/>
    <property type="molecule type" value="Genomic_DNA"/>
</dbReference>
<evidence type="ECO:0000313" key="4">
    <source>
        <dbReference type="EMBL" id="QYS96802.1"/>
    </source>
</evidence>
<dbReference type="Gene3D" id="1.25.40.20">
    <property type="entry name" value="Ankyrin repeat-containing domain"/>
    <property type="match status" value="3"/>
</dbReference>
<dbReference type="InterPro" id="IPR054471">
    <property type="entry name" value="GPIID_WHD"/>
</dbReference>
<keyword evidence="5" id="KW-1185">Reference proteome</keyword>
<feature type="repeat" description="ANK" evidence="2">
    <location>
        <begin position="747"/>
        <end position="773"/>
    </location>
</feature>
<gene>
    <name evidence="4" type="ORF">H0G86_004041</name>
</gene>
<proteinExistence type="predicted"/>
<accession>A0A8G0L6T2</accession>
<sequence>MESWQMQSDERQAKERKQRLLDSLSIHDYLTPFKQSCRKRYSGTLEWLFHTDEFNMWIDGREFPLLWCSGKIGSGKTILTASVIEKLLTEKRSPDVFISFFFIRFDDRQSLNAEVILKSIIRQMLDVINIYESVETLLDNMQLNLTSGLEEIAKLLRSLAKEFKTLYIVIDGLDECTKPERDDLLDTLHSVIKVRSNTKLFFAGRDSVSREIQKRFPALKQIPMDCSPAQSDIMTYVEGIVQEKLKTEELIVGDPDLIEDIKAALSNGANGMFLWVVFQVNELCLQHCDEDIRTAIRNFPKDLEETFNRAIDRIVSRRNEDITKRIFRWVAAAKEPLSLNQLEEIIFVEIGQEYSKPERRSNGIKYIGSWCENLVHVDEELKTVQFVHQTVQQFFIERSSKSRHKQFHLNLKDADHYLGEICVTYLNFNDFKTTLARRQQPLPPMPPIAIAGTALRPQWKTVLSIPALVKLNLNARGGSTASSAIEALGSFQRDDTGGAKEGVLAGYPFLGYASVHWISHTIMFQRGKSKTWALWEKMIVQGHDLVKKPWKEESFNESIPIILHWSKKVHHYALIRLLILTGTLSDLERGRLMRSAVTHEDVALLDILLEYEKPGIIIDQGCERAVQLGRLNALDKLLAAGADGRTALGAAVQNGDREIITRVLVAGVDGQPLLLGAIAYNNLTTARTLLDAGVDFRPLLQAVTVKHDQDIMKLLLAALEGSQTPLQTAAKRGDQEMIKFLLAAGADGQTALQAAVQSGDRKIVTLMLTSGIDGRPLLQAAIEMNDSTTAKTLIAAGVDGRPLLQAAIIKNDLTTAKILLDYGVDGQLLLQAAVESHDLTTAKSLIAAGADSRPLLQAATIKNDLTTAKILLEAGIDGWSVLQAAIIKNDLTTARTLLNAGLDGRPFLRVAIEHRDLAMTWTLLDAGVDSQPLLQAAIDWHDQDLTKFLLVAGIGDQPALLSVSKSGNQDLMKLLLAAGFDGGSALQTASKWGNIDIVEILLALCHEADTSSTWDIESALGAACGHGHLDIVERLLDAGASMDSHDIRYDHALRTASRVGHLHTVKRLSAAGAKINRSGFFEDSALVAAFEGGHSDVIKALAGV</sequence>
<dbReference type="PANTHER" id="PTHR10039:SF10">
    <property type="entry name" value="NACHT DOMAIN-CONTAINING PROTEIN"/>
    <property type="match status" value="1"/>
</dbReference>
<evidence type="ECO:0000259" key="3">
    <source>
        <dbReference type="PROSITE" id="PS50837"/>
    </source>
</evidence>
<dbReference type="InterPro" id="IPR007111">
    <property type="entry name" value="NACHT_NTPase"/>
</dbReference>
<dbReference type="SMART" id="SM00248">
    <property type="entry name" value="ANK"/>
    <property type="match status" value="9"/>
</dbReference>
<reference evidence="4 5" key="1">
    <citation type="journal article" date="2021" name="BMC Genomics">
        <title>Telomere-to-telomere genome assembly of asparaginase-producing Trichoderma simmonsii.</title>
        <authorList>
            <person name="Chung D."/>
            <person name="Kwon Y.M."/>
            <person name="Yang Y."/>
        </authorList>
    </citation>
    <scope>NUCLEOTIDE SEQUENCE [LARGE SCALE GENOMIC DNA]</scope>
    <source>
        <strain evidence="4 5">GH-Sj1</strain>
    </source>
</reference>
<dbReference type="PANTHER" id="PTHR10039">
    <property type="entry name" value="AMELOGENIN"/>
    <property type="match status" value="1"/>
</dbReference>
<evidence type="ECO:0000313" key="5">
    <source>
        <dbReference type="Proteomes" id="UP000826661"/>
    </source>
</evidence>
<feature type="repeat" description="ANK" evidence="2">
    <location>
        <begin position="721"/>
        <end position="747"/>
    </location>
</feature>
<protein>
    <recommendedName>
        <fullName evidence="3">NACHT domain-containing protein</fullName>
    </recommendedName>
</protein>
<dbReference type="Pfam" id="PF24883">
    <property type="entry name" value="NPHP3_N"/>
    <property type="match status" value="1"/>
</dbReference>
<dbReference type="Gene3D" id="3.40.50.300">
    <property type="entry name" value="P-loop containing nucleotide triphosphate hydrolases"/>
    <property type="match status" value="1"/>
</dbReference>
<keyword evidence="1" id="KW-0677">Repeat</keyword>
<feature type="repeat" description="ANK" evidence="2">
    <location>
        <begin position="1015"/>
        <end position="1047"/>
    </location>
</feature>